<feature type="coiled-coil region" evidence="1">
    <location>
        <begin position="427"/>
        <end position="458"/>
    </location>
</feature>
<feature type="compositionally biased region" description="Low complexity" evidence="2">
    <location>
        <begin position="625"/>
        <end position="649"/>
    </location>
</feature>
<comment type="caution">
    <text evidence="3">The sequence shown here is derived from an EMBL/GenBank/DDBJ whole genome shotgun (WGS) entry which is preliminary data.</text>
</comment>
<evidence type="ECO:0000256" key="1">
    <source>
        <dbReference type="SAM" id="Coils"/>
    </source>
</evidence>
<feature type="non-terminal residue" evidence="3">
    <location>
        <position position="649"/>
    </location>
</feature>
<organism evidence="3 4">
    <name type="scientific">Prorocentrum cordatum</name>
    <dbReference type="NCBI Taxonomy" id="2364126"/>
    <lineage>
        <taxon>Eukaryota</taxon>
        <taxon>Sar</taxon>
        <taxon>Alveolata</taxon>
        <taxon>Dinophyceae</taxon>
        <taxon>Prorocentrales</taxon>
        <taxon>Prorocentraceae</taxon>
        <taxon>Prorocentrum</taxon>
    </lineage>
</organism>
<keyword evidence="1" id="KW-0175">Coiled coil</keyword>
<accession>A0ABN9UYC4</accession>
<keyword evidence="4" id="KW-1185">Reference proteome</keyword>
<feature type="non-terminal residue" evidence="3">
    <location>
        <position position="1"/>
    </location>
</feature>
<evidence type="ECO:0000256" key="2">
    <source>
        <dbReference type="SAM" id="MobiDB-lite"/>
    </source>
</evidence>
<evidence type="ECO:0000313" key="3">
    <source>
        <dbReference type="EMBL" id="CAK0864422.1"/>
    </source>
</evidence>
<feature type="coiled-coil region" evidence="1">
    <location>
        <begin position="358"/>
        <end position="396"/>
    </location>
</feature>
<sequence>VLLGSDILGPLCFDEDLVGPEEARAMREACCGDWGRPGCWDSFYSPQRCCRGTDDAFRAAARGIRERLVRCLQGEGGQVPEGFFEQATHYAFRPSQKLGRAAWCMARQGEVSSALDLYAGEGGGVELLASGLRGTPGGQVLTFEYAPRETAFFQLLEARLAPYGLRVVAPAELERPGELACGGSAMPVVVVNGAAMPAPEITLGSVHNLGPPLLAKSGQSPPSGQPSALEALCRLMLPEFVLLDPSAPNVPEWHVVERSCRPLAVLIGHTSLPCHAGWVRDKLLMRGDWAEEAQQRQTSQVHKLELRVQNLDDAVAQVSSQAAGLAQAVQAFRMSSASGGTGGSGTEAAALGAQAVLLETLRGDLEREASQRESLAAELRSQLRDVFAQLAQARGKREPDGFRDFAAASPALHQQEARLVALEGPAMGALREETESLREQLRKVARECAQRCEQAEGACNERAAAVQEAAAAAARELWEAHQGVIGECKASMASLKDILDAKDRLGEQLEALKQQQRQEDRSEILVRLQQAHDALVGRIDKVEAAAVSEQAARASGQQQADGYMRRLGQALEAAQAGWIKETGELGAELKELRRLASGDQARGSERQLAQALAGPQRRAEEAEAKAALAAALSARPTPRRAWPGWRARR</sequence>
<feature type="region of interest" description="Disordered" evidence="2">
    <location>
        <begin position="598"/>
        <end position="649"/>
    </location>
</feature>
<dbReference type="Proteomes" id="UP001189429">
    <property type="component" value="Unassembled WGS sequence"/>
</dbReference>
<protein>
    <submittedName>
        <fullName evidence="3">Uncharacterized protein</fullName>
    </submittedName>
</protein>
<dbReference type="EMBL" id="CAUYUJ010016365">
    <property type="protein sequence ID" value="CAK0864422.1"/>
    <property type="molecule type" value="Genomic_DNA"/>
</dbReference>
<evidence type="ECO:0000313" key="4">
    <source>
        <dbReference type="Proteomes" id="UP001189429"/>
    </source>
</evidence>
<feature type="coiled-coil region" evidence="1">
    <location>
        <begin position="495"/>
        <end position="522"/>
    </location>
</feature>
<reference evidence="3" key="1">
    <citation type="submission" date="2023-10" db="EMBL/GenBank/DDBJ databases">
        <authorList>
            <person name="Chen Y."/>
            <person name="Shah S."/>
            <person name="Dougan E. K."/>
            <person name="Thang M."/>
            <person name="Chan C."/>
        </authorList>
    </citation>
    <scope>NUCLEOTIDE SEQUENCE [LARGE SCALE GENOMIC DNA]</scope>
</reference>
<name>A0ABN9UYC4_9DINO</name>
<gene>
    <name evidence="3" type="ORF">PCOR1329_LOCUS52328</name>
</gene>
<proteinExistence type="predicted"/>